<dbReference type="InterPro" id="IPR017684">
    <property type="entry name" value="Phosphono-pyrv_decarboxylase"/>
</dbReference>
<accession>A0ABR8FEK6</accession>
<dbReference type="PANTHER" id="PTHR42818">
    <property type="entry name" value="SULFOPYRUVATE DECARBOXYLASE SUBUNIT ALPHA"/>
    <property type="match status" value="1"/>
</dbReference>
<keyword evidence="7" id="KW-1185">Reference proteome</keyword>
<dbReference type="Pfam" id="PF02776">
    <property type="entry name" value="TPP_enzyme_N"/>
    <property type="match status" value="1"/>
</dbReference>
<keyword evidence="3 6" id="KW-0456">Lyase</keyword>
<reference evidence="6 7" key="1">
    <citation type="journal article" date="2020" name="ISME J.">
        <title>Comparative genomics reveals insights into cyanobacterial evolution and habitat adaptation.</title>
        <authorList>
            <person name="Chen M.Y."/>
            <person name="Teng W.K."/>
            <person name="Zhao L."/>
            <person name="Hu C.X."/>
            <person name="Zhou Y.K."/>
            <person name="Han B.P."/>
            <person name="Song L.R."/>
            <person name="Shu W.S."/>
        </authorList>
    </citation>
    <scope>NUCLEOTIDE SEQUENCE [LARGE SCALE GENOMIC DNA]</scope>
    <source>
        <strain evidence="6 7">FACHB-196</strain>
    </source>
</reference>
<protein>
    <submittedName>
        <fullName evidence="6">Phosphonopyruvate decarboxylase</fullName>
        <ecNumber evidence="6">4.1.1.82</ecNumber>
    </submittedName>
</protein>
<name>A0ABR8FEK6_9NOST</name>
<dbReference type="GO" id="GO:0033980">
    <property type="term" value="F:phosphonopyruvate decarboxylase activity"/>
    <property type="evidence" value="ECO:0007669"/>
    <property type="project" value="UniProtKB-EC"/>
</dbReference>
<dbReference type="PANTHER" id="PTHR42818:SF1">
    <property type="entry name" value="SULFOPYRUVATE DECARBOXYLASE"/>
    <property type="match status" value="1"/>
</dbReference>
<dbReference type="InterPro" id="IPR051818">
    <property type="entry name" value="TPP_dependent_decarboxylase"/>
</dbReference>
<dbReference type="InterPro" id="IPR012001">
    <property type="entry name" value="Thiamin_PyroP_enz_TPP-bd_dom"/>
</dbReference>
<keyword evidence="1" id="KW-0210">Decarboxylase</keyword>
<dbReference type="EC" id="4.1.1.82" evidence="6"/>
<sequence length="380" mass="41505">MIPAKSFIQATQSLGFGLYTGVPCSYLTSFINYVIDSPSLRYVGAANEGDAVAIASGAELAGVPSIVMFQNSGLGNAVNPLTSLNQIFKIPILIIVTWRGQPDGAKDEPQHQLMGQITPQLLELMQIPWEYFPTEVDEIQPTLERAVQIMRNDKTPYALVMKKGSVESCSLNSNLQVKSYLLTATSANLKPESSFSRHEMLKTIQTTIQNNDILLATTGYCGRELYAIEDNQNQFYMVGSMGCVSSLGLGIAISKPQQRVIVLDGDGAAIMRLGALATIGYERPANLMHILLDNQCHESTGGQATVSHSIDFSAIASACGYEKVACINTPDELENYLKSSSEELTFLHIKIKSGIPEKIPRPQITPPEVAQRLRQFLQTQ</sequence>
<feature type="domain" description="Thiamine pyrophosphate enzyme N-terminal TPP-binding" evidence="5">
    <location>
        <begin position="7"/>
        <end position="112"/>
    </location>
</feature>
<evidence type="ECO:0000256" key="2">
    <source>
        <dbReference type="ARBA" id="ARBA00023052"/>
    </source>
</evidence>
<dbReference type="InterPro" id="IPR029061">
    <property type="entry name" value="THDP-binding"/>
</dbReference>
<comment type="caution">
    <text evidence="6">The sequence shown here is derived from an EMBL/GenBank/DDBJ whole genome shotgun (WGS) entry which is preliminary data.</text>
</comment>
<dbReference type="NCBIfam" id="TIGR03297">
    <property type="entry name" value="Ppyr-DeCO2ase"/>
    <property type="match status" value="1"/>
</dbReference>
<evidence type="ECO:0000313" key="6">
    <source>
        <dbReference type="EMBL" id="MBD2568157.1"/>
    </source>
</evidence>
<dbReference type="CDD" id="cd07035">
    <property type="entry name" value="TPP_PYR_POX_like"/>
    <property type="match status" value="1"/>
</dbReference>
<evidence type="ECO:0000313" key="7">
    <source>
        <dbReference type="Proteomes" id="UP000640531"/>
    </source>
</evidence>
<dbReference type="PROSITE" id="PS00187">
    <property type="entry name" value="TPP_ENZYMES"/>
    <property type="match status" value="1"/>
</dbReference>
<dbReference type="EMBL" id="JACJST010000007">
    <property type="protein sequence ID" value="MBD2568157.1"/>
    <property type="molecule type" value="Genomic_DNA"/>
</dbReference>
<organism evidence="6 7">
    <name type="scientific">Anabaena lutea FACHB-196</name>
    <dbReference type="NCBI Taxonomy" id="2692881"/>
    <lineage>
        <taxon>Bacteria</taxon>
        <taxon>Bacillati</taxon>
        <taxon>Cyanobacteriota</taxon>
        <taxon>Cyanophyceae</taxon>
        <taxon>Nostocales</taxon>
        <taxon>Nostocaceae</taxon>
        <taxon>Anabaena</taxon>
    </lineage>
</organism>
<dbReference type="InterPro" id="IPR000399">
    <property type="entry name" value="TPP-bd_CS"/>
</dbReference>
<dbReference type="Pfam" id="PF02775">
    <property type="entry name" value="TPP_enzyme_C"/>
    <property type="match status" value="1"/>
</dbReference>
<keyword evidence="2" id="KW-0786">Thiamine pyrophosphate</keyword>
<evidence type="ECO:0000259" key="5">
    <source>
        <dbReference type="Pfam" id="PF02776"/>
    </source>
</evidence>
<dbReference type="RefSeq" id="WP_190713836.1">
    <property type="nucleotide sequence ID" value="NZ_JACJST010000007.1"/>
</dbReference>
<evidence type="ECO:0000256" key="3">
    <source>
        <dbReference type="ARBA" id="ARBA00023239"/>
    </source>
</evidence>
<dbReference type="Proteomes" id="UP000640531">
    <property type="component" value="Unassembled WGS sequence"/>
</dbReference>
<dbReference type="InterPro" id="IPR011766">
    <property type="entry name" value="TPP_enzyme_TPP-bd"/>
</dbReference>
<feature type="domain" description="Thiamine pyrophosphate enzyme TPP-binding" evidence="4">
    <location>
        <begin position="236"/>
        <end position="342"/>
    </location>
</feature>
<gene>
    <name evidence="6" type="primary">aepY</name>
    <name evidence="6" type="ORF">H6G59_09630</name>
</gene>
<evidence type="ECO:0000256" key="1">
    <source>
        <dbReference type="ARBA" id="ARBA00022793"/>
    </source>
</evidence>
<dbReference type="SUPFAM" id="SSF52518">
    <property type="entry name" value="Thiamin diphosphate-binding fold (THDP-binding)"/>
    <property type="match status" value="2"/>
</dbReference>
<dbReference type="Gene3D" id="3.40.50.970">
    <property type="match status" value="2"/>
</dbReference>
<proteinExistence type="predicted"/>
<evidence type="ECO:0000259" key="4">
    <source>
        <dbReference type="Pfam" id="PF02775"/>
    </source>
</evidence>